<protein>
    <submittedName>
        <fullName evidence="3">Alpha/beta fold hydrolase</fullName>
    </submittedName>
</protein>
<organism evidence="3 4">
    <name type="scientific">Aquibacillus rhizosphaerae</name>
    <dbReference type="NCBI Taxonomy" id="3051431"/>
    <lineage>
        <taxon>Bacteria</taxon>
        <taxon>Bacillati</taxon>
        <taxon>Bacillota</taxon>
        <taxon>Bacilli</taxon>
        <taxon>Bacillales</taxon>
        <taxon>Bacillaceae</taxon>
        <taxon>Aquibacillus</taxon>
    </lineage>
</organism>
<dbReference type="EMBL" id="JASTZU010000022">
    <property type="protein sequence ID" value="MDL4840145.1"/>
    <property type="molecule type" value="Genomic_DNA"/>
</dbReference>
<dbReference type="PANTHER" id="PTHR43798">
    <property type="entry name" value="MONOACYLGLYCEROL LIPASE"/>
    <property type="match status" value="1"/>
</dbReference>
<dbReference type="Proteomes" id="UP001235343">
    <property type="component" value="Unassembled WGS sequence"/>
</dbReference>
<proteinExistence type="predicted"/>
<dbReference type="RefSeq" id="WP_285931143.1">
    <property type="nucleotide sequence ID" value="NZ_JASTZU010000022.1"/>
</dbReference>
<dbReference type="PANTHER" id="PTHR43798:SF31">
    <property type="entry name" value="AB HYDROLASE SUPERFAMILY PROTEIN YCLE"/>
    <property type="match status" value="1"/>
</dbReference>
<dbReference type="InterPro" id="IPR029058">
    <property type="entry name" value="AB_hydrolase_fold"/>
</dbReference>
<dbReference type="GO" id="GO:0016787">
    <property type="term" value="F:hydrolase activity"/>
    <property type="evidence" value="ECO:0007669"/>
    <property type="project" value="UniProtKB-KW"/>
</dbReference>
<reference evidence="3 4" key="1">
    <citation type="submission" date="2023-06" db="EMBL/GenBank/DDBJ databases">
        <title>Aquibacillus rhizosphaerae LR5S19.</title>
        <authorList>
            <person name="Sun J.-Q."/>
        </authorList>
    </citation>
    <scope>NUCLEOTIDE SEQUENCE [LARGE SCALE GENOMIC DNA]</scope>
    <source>
        <strain evidence="3 4">LR5S19</strain>
    </source>
</reference>
<name>A0ABT7L6C4_9BACI</name>
<dbReference type="Pfam" id="PF12697">
    <property type="entry name" value="Abhydrolase_6"/>
    <property type="match status" value="1"/>
</dbReference>
<evidence type="ECO:0000259" key="2">
    <source>
        <dbReference type="Pfam" id="PF12697"/>
    </source>
</evidence>
<keyword evidence="1 3" id="KW-0378">Hydrolase</keyword>
<accession>A0ABT7L6C4</accession>
<feature type="domain" description="AB hydrolase-1" evidence="2">
    <location>
        <begin position="6"/>
        <end position="107"/>
    </location>
</feature>
<dbReference type="PIRSF" id="PIRSF017388">
    <property type="entry name" value="Esterase_lipase"/>
    <property type="match status" value="1"/>
</dbReference>
<keyword evidence="4" id="KW-1185">Reference proteome</keyword>
<dbReference type="InterPro" id="IPR000073">
    <property type="entry name" value="AB_hydrolase_1"/>
</dbReference>
<comment type="caution">
    <text evidence="3">The sequence shown here is derived from an EMBL/GenBank/DDBJ whole genome shotgun (WGS) entry which is preliminary data.</text>
</comment>
<dbReference type="SUPFAM" id="SSF53474">
    <property type="entry name" value="alpha/beta-Hydrolases"/>
    <property type="match status" value="1"/>
</dbReference>
<dbReference type="InterPro" id="IPR012354">
    <property type="entry name" value="Esterase_lipase"/>
</dbReference>
<evidence type="ECO:0000256" key="1">
    <source>
        <dbReference type="ARBA" id="ARBA00022801"/>
    </source>
</evidence>
<sequence length="236" mass="27209">MIGCMFIHGFTGGPYEVEPLANYLREVTDWYVEVPCLPGHGETLQLDSVNYQQWVELAESSFKQVAEKCDKVYLIGFSMGGMIASYLASKYEVNKLILLSTSRKYISFRQMTIDIGRFAIEGINGQLRSNKLFQHYMQKKGLIPVKAFIEFLKCMRFTKPHLKKIKCPVLIAQGIQDGMVPYKSVYYLDKEIPAETEVIYYHDSKHHICLGDDKDTLIQTVYSYLNRKSEYNHEGV</sequence>
<dbReference type="Gene3D" id="3.40.50.1820">
    <property type="entry name" value="alpha/beta hydrolase"/>
    <property type="match status" value="1"/>
</dbReference>
<evidence type="ECO:0000313" key="3">
    <source>
        <dbReference type="EMBL" id="MDL4840145.1"/>
    </source>
</evidence>
<gene>
    <name evidence="3" type="ORF">QQS35_06695</name>
</gene>
<dbReference type="InterPro" id="IPR050266">
    <property type="entry name" value="AB_hydrolase_sf"/>
</dbReference>
<evidence type="ECO:0000313" key="4">
    <source>
        <dbReference type="Proteomes" id="UP001235343"/>
    </source>
</evidence>